<dbReference type="RefSeq" id="WP_018030583.1">
    <property type="nucleotide sequence ID" value="NZ_JBGXUQ010000022.1"/>
</dbReference>
<dbReference type="OrthoDB" id="5113885at2"/>
<dbReference type="InterPro" id="IPR004716">
    <property type="entry name" value="PTS_IIA_glucitol/sorbitol-sp"/>
</dbReference>
<dbReference type="Proteomes" id="UP000249495">
    <property type="component" value="Chromosome 1"/>
</dbReference>
<dbReference type="GO" id="GO:0008982">
    <property type="term" value="F:protein-N(PI)-phosphohistidine-sugar phosphotransferase activity"/>
    <property type="evidence" value="ECO:0007669"/>
    <property type="project" value="InterPro"/>
</dbReference>
<sequence>MEKIFDTTVIAIGPEAPAMISDANMLILFGAEAPEDLAEYCYKIDNKDLSGQIAKGGQLKVGEHIYPITAVGAVVDQNLKALGHITISLDGSSEESLPGTLHVQGDNNLTISEGTRIQILT</sequence>
<dbReference type="AlphaFoldDB" id="A0A2X3VTT3"/>
<dbReference type="SUPFAM" id="SSF141530">
    <property type="entry name" value="PTSIIA/GutA-like"/>
    <property type="match status" value="1"/>
</dbReference>
<dbReference type="GO" id="GO:0016301">
    <property type="term" value="F:kinase activity"/>
    <property type="evidence" value="ECO:0007669"/>
    <property type="project" value="TreeGrafter"/>
</dbReference>
<dbReference type="GO" id="GO:0005737">
    <property type="term" value="C:cytoplasm"/>
    <property type="evidence" value="ECO:0007669"/>
    <property type="project" value="InterPro"/>
</dbReference>
<dbReference type="PANTHER" id="PTHR40398">
    <property type="entry name" value="PTS SYSTEM GLUCITOL/SORBITOL-SPECIFIC EIIA COMPONENT"/>
    <property type="match status" value="1"/>
</dbReference>
<name>A0A2X3VTT3_9STRE</name>
<dbReference type="STRING" id="1123303.GCA_000372425_01261"/>
<protein>
    <submittedName>
        <fullName evidence="2">PTS system sorbitol-specific transporter subunit IIA</fullName>
    </submittedName>
</protein>
<dbReference type="Pfam" id="PF03829">
    <property type="entry name" value="PTSIIA_gutA"/>
    <property type="match status" value="1"/>
</dbReference>
<dbReference type="GO" id="GO:0009401">
    <property type="term" value="P:phosphoenolpyruvate-dependent sugar phosphotransferase system"/>
    <property type="evidence" value="ECO:0007669"/>
    <property type="project" value="InterPro"/>
</dbReference>
<keyword evidence="3" id="KW-1185">Reference proteome</keyword>
<reference evidence="2 3" key="1">
    <citation type="submission" date="2018-06" db="EMBL/GenBank/DDBJ databases">
        <authorList>
            <consortium name="Pathogen Informatics"/>
            <person name="Doyle S."/>
        </authorList>
    </citation>
    <scope>NUCLEOTIDE SEQUENCE [LARGE SCALE GENOMIC DNA]</scope>
    <source>
        <strain evidence="2 3">NCTC12278</strain>
    </source>
</reference>
<dbReference type="PROSITE" id="PS51097">
    <property type="entry name" value="PTS_EIIA_TYPE_5"/>
    <property type="match status" value="1"/>
</dbReference>
<dbReference type="PANTHER" id="PTHR40398:SF1">
    <property type="entry name" value="PTS SYSTEM GLUCITOL_SORBITOL-SPECIFIC EIIA COMPONENT"/>
    <property type="match status" value="1"/>
</dbReference>
<dbReference type="KEGG" id="sfer:NCTC12278_01743"/>
<organism evidence="2 3">
    <name type="scientific">Streptococcus ferus</name>
    <dbReference type="NCBI Taxonomy" id="1345"/>
    <lineage>
        <taxon>Bacteria</taxon>
        <taxon>Bacillati</taxon>
        <taxon>Bacillota</taxon>
        <taxon>Bacilli</taxon>
        <taxon>Lactobacillales</taxon>
        <taxon>Streptococcaceae</taxon>
        <taxon>Streptococcus</taxon>
    </lineage>
</organism>
<dbReference type="Gene3D" id="2.40.33.40">
    <property type="entry name" value="Phosphotransferase system, glucitol/sorbitol-specific IIA component"/>
    <property type="match status" value="1"/>
</dbReference>
<evidence type="ECO:0000256" key="1">
    <source>
        <dbReference type="PROSITE-ProRule" id="PRU00420"/>
    </source>
</evidence>
<gene>
    <name evidence="2" type="ORF">NCTC12278_01743</name>
</gene>
<dbReference type="InterPro" id="IPR036665">
    <property type="entry name" value="PTS_IIA_glucitol/sorbitol_sf"/>
</dbReference>
<dbReference type="EMBL" id="LS483343">
    <property type="protein sequence ID" value="SQF41145.1"/>
    <property type="molecule type" value="Genomic_DNA"/>
</dbReference>
<proteinExistence type="predicted"/>
<evidence type="ECO:0000313" key="3">
    <source>
        <dbReference type="Proteomes" id="UP000249495"/>
    </source>
</evidence>
<accession>A0A2X3VTT3</accession>
<comment type="caution">
    <text evidence="1">Lacks conserved residue(s) required for the propagation of feature annotation.</text>
</comment>
<evidence type="ECO:0000313" key="2">
    <source>
        <dbReference type="EMBL" id="SQF41145.1"/>
    </source>
</evidence>